<dbReference type="AlphaFoldDB" id="A0A8H4Q6W5"/>
<dbReference type="InterPro" id="IPR050546">
    <property type="entry name" value="Glycosyl_Hydrlase_16"/>
</dbReference>
<organism evidence="3 4">
    <name type="scientific">Ophiocordyceps camponoti-floridani</name>
    <dbReference type="NCBI Taxonomy" id="2030778"/>
    <lineage>
        <taxon>Eukaryota</taxon>
        <taxon>Fungi</taxon>
        <taxon>Dikarya</taxon>
        <taxon>Ascomycota</taxon>
        <taxon>Pezizomycotina</taxon>
        <taxon>Sordariomycetes</taxon>
        <taxon>Hypocreomycetidae</taxon>
        <taxon>Hypocreales</taxon>
        <taxon>Ophiocordycipitaceae</taxon>
        <taxon>Ophiocordyceps</taxon>
    </lineage>
</organism>
<dbReference type="InterPro" id="IPR013320">
    <property type="entry name" value="ConA-like_dom_sf"/>
</dbReference>
<dbReference type="PROSITE" id="PS51762">
    <property type="entry name" value="GH16_2"/>
    <property type="match status" value="1"/>
</dbReference>
<keyword evidence="4" id="KW-1185">Reference proteome</keyword>
<feature type="signal peptide" evidence="1">
    <location>
        <begin position="1"/>
        <end position="20"/>
    </location>
</feature>
<dbReference type="OrthoDB" id="192832at2759"/>
<dbReference type="PANTHER" id="PTHR10963:SF24">
    <property type="entry name" value="GLYCOSIDASE C21B10.07-RELATED"/>
    <property type="match status" value="1"/>
</dbReference>
<evidence type="ECO:0000313" key="3">
    <source>
        <dbReference type="EMBL" id="KAF4587846.1"/>
    </source>
</evidence>
<dbReference type="InterPro" id="IPR000757">
    <property type="entry name" value="Beta-glucanase-like"/>
</dbReference>
<reference evidence="3 4" key="1">
    <citation type="journal article" date="2020" name="G3 (Bethesda)">
        <title>Genetic Underpinnings of Host Manipulation by Ophiocordyceps as Revealed by Comparative Transcriptomics.</title>
        <authorList>
            <person name="Will I."/>
            <person name="Das B."/>
            <person name="Trinh T."/>
            <person name="Brachmann A."/>
            <person name="Ohm R.A."/>
            <person name="de Bekker C."/>
        </authorList>
    </citation>
    <scope>NUCLEOTIDE SEQUENCE [LARGE SCALE GENOMIC DNA]</scope>
    <source>
        <strain evidence="3 4">EC05</strain>
    </source>
</reference>
<gene>
    <name evidence="3" type="ORF">GQ602_004539</name>
</gene>
<feature type="chain" id="PRO_5034270270" evidence="1">
    <location>
        <begin position="21"/>
        <end position="359"/>
    </location>
</feature>
<proteinExistence type="predicted"/>
<dbReference type="Pfam" id="PF26113">
    <property type="entry name" value="GH16_XgeA"/>
    <property type="match status" value="1"/>
</dbReference>
<keyword evidence="1" id="KW-0732">Signal</keyword>
<protein>
    <submittedName>
        <fullName evidence="3">Beta-1,3-endoglucanase</fullName>
    </submittedName>
</protein>
<comment type="caution">
    <text evidence="3">The sequence shown here is derived from an EMBL/GenBank/DDBJ whole genome shotgun (WGS) entry which is preliminary data.</text>
</comment>
<dbReference type="GO" id="GO:0009251">
    <property type="term" value="P:glucan catabolic process"/>
    <property type="evidence" value="ECO:0007669"/>
    <property type="project" value="TreeGrafter"/>
</dbReference>
<feature type="domain" description="GH16" evidence="2">
    <location>
        <begin position="16"/>
        <end position="258"/>
    </location>
</feature>
<evidence type="ECO:0000256" key="1">
    <source>
        <dbReference type="SAM" id="SignalP"/>
    </source>
</evidence>
<dbReference type="Proteomes" id="UP000562929">
    <property type="component" value="Unassembled WGS sequence"/>
</dbReference>
<sequence length="359" mass="39869">MTMALVHLASLLLLTSTATASVYKLKEVINSTNFYGEFDFLTKGRNPAKLYDDNDAWVRYQSLEEARAKNLTDTTDGLVYLGVDHTTVLDPDSPVGRDAFRVQSRKKYNKGLFIMRYTHLPKPVCGAWPAVWTVGDGPWPVNGEIDLYEGWNLNTANRPSFHAGTPDQIGNCRLHHRLQGGEVVSANCDNSFDLKPDQPAGQGCQVKETNNTIWGSETGGIQALLWTDTQLSIWTWPSGLAPLSLDADQVQVDSTWGRPSLHLALPNCNVTTALTDQRLILNVAFCGGLQWGEGTGGPSCEAETRQTCEEFVARNPAAFSEVYFRMRDFRYLEMADVAGRSLVKRPVVKVRLDFFGFLV</sequence>
<name>A0A8H4Q6W5_9HYPO</name>
<evidence type="ECO:0000313" key="4">
    <source>
        <dbReference type="Proteomes" id="UP000562929"/>
    </source>
</evidence>
<dbReference type="EMBL" id="JAACLJ010000004">
    <property type="protein sequence ID" value="KAF4587846.1"/>
    <property type="molecule type" value="Genomic_DNA"/>
</dbReference>
<dbReference type="PANTHER" id="PTHR10963">
    <property type="entry name" value="GLYCOSYL HYDROLASE-RELATED"/>
    <property type="match status" value="1"/>
</dbReference>
<accession>A0A8H4Q6W5</accession>
<evidence type="ECO:0000259" key="2">
    <source>
        <dbReference type="PROSITE" id="PS51762"/>
    </source>
</evidence>
<dbReference type="Gene3D" id="2.60.120.200">
    <property type="match status" value="1"/>
</dbReference>
<dbReference type="GO" id="GO:0004553">
    <property type="term" value="F:hydrolase activity, hydrolyzing O-glycosyl compounds"/>
    <property type="evidence" value="ECO:0007669"/>
    <property type="project" value="InterPro"/>
</dbReference>
<dbReference type="SUPFAM" id="SSF49899">
    <property type="entry name" value="Concanavalin A-like lectins/glucanases"/>
    <property type="match status" value="1"/>
</dbReference>